<dbReference type="Pfam" id="PF11951">
    <property type="entry name" value="Fungal_trans_2"/>
    <property type="match status" value="1"/>
</dbReference>
<dbReference type="EMBL" id="JAKLMC020000059">
    <property type="protein sequence ID" value="KAK5947913.1"/>
    <property type="molecule type" value="Genomic_DNA"/>
</dbReference>
<dbReference type="PANTHER" id="PTHR37534">
    <property type="entry name" value="TRANSCRIPTIONAL ACTIVATOR PROTEIN UGA3"/>
    <property type="match status" value="1"/>
</dbReference>
<feature type="compositionally biased region" description="Low complexity" evidence="6">
    <location>
        <begin position="140"/>
        <end position="153"/>
    </location>
</feature>
<evidence type="ECO:0000313" key="9">
    <source>
        <dbReference type="Proteomes" id="UP001316803"/>
    </source>
</evidence>
<organism evidence="8 9">
    <name type="scientific">Knufia fluminis</name>
    <dbReference type="NCBI Taxonomy" id="191047"/>
    <lineage>
        <taxon>Eukaryota</taxon>
        <taxon>Fungi</taxon>
        <taxon>Dikarya</taxon>
        <taxon>Ascomycota</taxon>
        <taxon>Pezizomycotina</taxon>
        <taxon>Eurotiomycetes</taxon>
        <taxon>Chaetothyriomycetidae</taxon>
        <taxon>Chaetothyriales</taxon>
        <taxon>Trichomeriaceae</taxon>
        <taxon>Knufia</taxon>
    </lineage>
</organism>
<evidence type="ECO:0000256" key="2">
    <source>
        <dbReference type="ARBA" id="ARBA00023015"/>
    </source>
</evidence>
<dbReference type="InterPro" id="IPR021858">
    <property type="entry name" value="Fun_TF"/>
</dbReference>
<dbReference type="GO" id="GO:0008270">
    <property type="term" value="F:zinc ion binding"/>
    <property type="evidence" value="ECO:0007669"/>
    <property type="project" value="InterPro"/>
</dbReference>
<gene>
    <name evidence="8" type="ORF">OHC33_011070</name>
</gene>
<dbReference type="GO" id="GO:0005634">
    <property type="term" value="C:nucleus"/>
    <property type="evidence" value="ECO:0007669"/>
    <property type="project" value="UniProtKB-SubCell"/>
</dbReference>
<keyword evidence="2" id="KW-0805">Transcription regulation</keyword>
<keyword evidence="4" id="KW-0804">Transcription</keyword>
<evidence type="ECO:0000256" key="1">
    <source>
        <dbReference type="ARBA" id="ARBA00004123"/>
    </source>
</evidence>
<reference evidence="8 9" key="1">
    <citation type="submission" date="2022-12" db="EMBL/GenBank/DDBJ databases">
        <title>Genomic features and morphological characterization of a novel Knufia sp. strain isolated from spacecraft assembly facility.</title>
        <authorList>
            <person name="Teixeira M."/>
            <person name="Chander A.M."/>
            <person name="Stajich J.E."/>
            <person name="Venkateswaran K."/>
        </authorList>
    </citation>
    <scope>NUCLEOTIDE SEQUENCE [LARGE SCALE GENOMIC DNA]</scope>
    <source>
        <strain evidence="8 9">FJI-L2-BK-P2</strain>
    </source>
</reference>
<dbReference type="PROSITE" id="PS00463">
    <property type="entry name" value="ZN2_CY6_FUNGAL_1"/>
    <property type="match status" value="1"/>
</dbReference>
<comment type="subcellular location">
    <subcellularLocation>
        <location evidence="1">Nucleus</location>
    </subcellularLocation>
</comment>
<keyword evidence="3" id="KW-0238">DNA-binding</keyword>
<feature type="region of interest" description="Disordered" evidence="6">
    <location>
        <begin position="63"/>
        <end position="184"/>
    </location>
</feature>
<dbReference type="SUPFAM" id="SSF57701">
    <property type="entry name" value="Zn2/Cys6 DNA-binding domain"/>
    <property type="match status" value="1"/>
</dbReference>
<keyword evidence="5" id="KW-0539">Nucleus</keyword>
<evidence type="ECO:0000256" key="5">
    <source>
        <dbReference type="ARBA" id="ARBA00023242"/>
    </source>
</evidence>
<dbReference type="AlphaFoldDB" id="A0AAN8E8E1"/>
<dbReference type="PANTHER" id="PTHR37534:SF44">
    <property type="entry name" value="ZN(II)2CYS6 TRANSCRIPTION FACTOR (EUROFUNG)"/>
    <property type="match status" value="1"/>
</dbReference>
<dbReference type="InterPro" id="IPR036864">
    <property type="entry name" value="Zn2-C6_fun-type_DNA-bd_sf"/>
</dbReference>
<dbReference type="Pfam" id="PF00172">
    <property type="entry name" value="Zn_clus"/>
    <property type="match status" value="1"/>
</dbReference>
<comment type="caution">
    <text evidence="8">The sequence shown here is derived from an EMBL/GenBank/DDBJ whole genome shotgun (WGS) entry which is preliminary data.</text>
</comment>
<feature type="domain" description="Zn(2)-C6 fungal-type" evidence="7">
    <location>
        <begin position="20"/>
        <end position="48"/>
    </location>
</feature>
<evidence type="ECO:0000256" key="3">
    <source>
        <dbReference type="ARBA" id="ARBA00023125"/>
    </source>
</evidence>
<proteinExistence type="predicted"/>
<dbReference type="Gene3D" id="4.10.240.10">
    <property type="entry name" value="Zn(2)-C6 fungal-type DNA-binding domain"/>
    <property type="match status" value="1"/>
</dbReference>
<feature type="compositionally biased region" description="Polar residues" evidence="6">
    <location>
        <begin position="122"/>
        <end position="132"/>
    </location>
</feature>
<name>A0AAN8E8E1_9EURO</name>
<evidence type="ECO:0000259" key="7">
    <source>
        <dbReference type="PROSITE" id="PS50048"/>
    </source>
</evidence>
<dbReference type="PROSITE" id="PS50048">
    <property type="entry name" value="ZN2_CY6_FUNGAL_2"/>
    <property type="match status" value="1"/>
</dbReference>
<evidence type="ECO:0000256" key="4">
    <source>
        <dbReference type="ARBA" id="ARBA00023163"/>
    </source>
</evidence>
<evidence type="ECO:0000313" key="8">
    <source>
        <dbReference type="EMBL" id="KAK5947913.1"/>
    </source>
</evidence>
<dbReference type="GO" id="GO:0000976">
    <property type="term" value="F:transcription cis-regulatory region binding"/>
    <property type="evidence" value="ECO:0007669"/>
    <property type="project" value="TreeGrafter"/>
</dbReference>
<dbReference type="CDD" id="cd00067">
    <property type="entry name" value="GAL4"/>
    <property type="match status" value="1"/>
</dbReference>
<keyword evidence="9" id="KW-1185">Reference proteome</keyword>
<protein>
    <recommendedName>
        <fullName evidence="7">Zn(2)-C6 fungal-type domain-containing protein</fullName>
    </recommendedName>
</protein>
<accession>A0AAN8E8E1</accession>
<dbReference type="GO" id="GO:0045944">
    <property type="term" value="P:positive regulation of transcription by RNA polymerase II"/>
    <property type="evidence" value="ECO:0007669"/>
    <property type="project" value="TreeGrafter"/>
</dbReference>
<dbReference type="InterPro" id="IPR001138">
    <property type="entry name" value="Zn2Cys6_DnaBD"/>
</dbReference>
<evidence type="ECO:0000256" key="6">
    <source>
        <dbReference type="SAM" id="MobiDB-lite"/>
    </source>
</evidence>
<feature type="compositionally biased region" description="Polar residues" evidence="6">
    <location>
        <begin position="154"/>
        <end position="171"/>
    </location>
</feature>
<dbReference type="SMART" id="SM00066">
    <property type="entry name" value="GAL4"/>
    <property type="match status" value="1"/>
</dbReference>
<sequence length="696" mass="78232">MHTRDSALDRPKKHTRSRRGCLRCRQSKLKCDETRPVCKQCNTRGYNCPGYRQDIRWSKKHEVFQHSSGADPDDEPVTTEWSHDLGVLSGDDSHTSGTTTNVASGQLSDAPHPPVSKRRQNLRSMSAQTNHQLPPAAAEQWTTQTTNTDTQQTPAVRQSTRSKSPTPSPVNTLKHIPPAPAEGPILLTKDQRSRICNDPSALLDYYFDRMCYIHATFNDPNEPFRAVVGRRMKSSPLVFYCVASMAASHLFKGDAELFPTSIEYHSKTVTYLSDSITALDSQMSMIHELPTSITVFMEKLQDQLQEALLACLLLGWSSPWLDPSDLGMPHLLGARKLTEHWLEVVNHSGANTGVALDLEQSFLVGAVAYWEALVAFVIDQPFSAIEYLNQFAQTSENVVPNPWTGIATPLNIHLARTGICVRQRRMLDQMKFLGWQNSHSYNSLANEILQRAIAVEQATLDYTLPPSNTIQGLQNSPEVLRDMRCCAQVHKIAVLLELYRNFPVLLERRKSTNTALSDAGSMNSPYSAINSSYPLATLEDNPTPSVDYLRRVNELARNMLSLIEDIPAEHECVMHIILDMIICGSVLQLPPSDHRPDSGETGRYESLEEQLEAIAMRSGAVRRWRTLLRQRVEAASSKFGLDEIFDRAKVLLEEVWKRLDTRSPGSARHRTIAKSSTLHNHWVEVMIECQLETIFG</sequence>
<dbReference type="GO" id="GO:0000981">
    <property type="term" value="F:DNA-binding transcription factor activity, RNA polymerase II-specific"/>
    <property type="evidence" value="ECO:0007669"/>
    <property type="project" value="InterPro"/>
</dbReference>
<dbReference type="Proteomes" id="UP001316803">
    <property type="component" value="Unassembled WGS sequence"/>
</dbReference>